<dbReference type="GO" id="GO:0008745">
    <property type="term" value="F:N-acetylmuramoyl-L-alanine amidase activity"/>
    <property type="evidence" value="ECO:0007669"/>
    <property type="project" value="UniProtKB-EC"/>
</dbReference>
<keyword evidence="4" id="KW-0961">Cell wall biogenesis/degradation</keyword>
<dbReference type="GO" id="GO:0009254">
    <property type="term" value="P:peptidoglycan turnover"/>
    <property type="evidence" value="ECO:0007669"/>
    <property type="project" value="TreeGrafter"/>
</dbReference>
<accession>A0A1M6HTZ5</accession>
<dbReference type="Gene3D" id="3.40.80.10">
    <property type="entry name" value="Peptidoglycan recognition protein-like"/>
    <property type="match status" value="1"/>
</dbReference>
<evidence type="ECO:0000313" key="6">
    <source>
        <dbReference type="EMBL" id="SHJ25653.1"/>
    </source>
</evidence>
<dbReference type="EMBL" id="FQZB01000007">
    <property type="protein sequence ID" value="SHJ25653.1"/>
    <property type="molecule type" value="Genomic_DNA"/>
</dbReference>
<name>A0A1M6HTZ5_9CLOT</name>
<dbReference type="InterPro" id="IPR002502">
    <property type="entry name" value="Amidase_domain"/>
</dbReference>
<dbReference type="InterPro" id="IPR051206">
    <property type="entry name" value="NAMLAA_amidase_2"/>
</dbReference>
<keyword evidence="7" id="KW-1185">Reference proteome</keyword>
<sequence length="353" mass="40930">MKRQFKILLSLVALIVTFFISDINVQAMSIKQEFINNNRSYRSLKPIGIVIHDTCNEGATAKNNRDYFNRVYVGASAHYFVDWNEVIQTIPSNEQAWHAGGYANRNYISIEMCNPKSGNIEQFNNVYIKTVELAAQICKANGWNVRDNVFSHKYISDTYKQTDHQDPYAFLAKYNKSWDKLCEDIQKAIEGGNIESIYPKDINIQSEDIHNSFTHPNNAQIKNDFFYIRDENGNVIPNRRVDIGDKVTILDISYSKQLIKLEYPTPLGVRRGWIKNSPNYIRYFYKNQYKNGSTLEDIYQNSDVIYKIGSISKYEEATVLYRNNGILHVAYSTKKGTLTKSGFVKYNDHFNKF</sequence>
<dbReference type="AlphaFoldDB" id="A0A1M6HTZ5"/>
<dbReference type="RefSeq" id="WP_072986134.1">
    <property type="nucleotide sequence ID" value="NZ_FQZB01000007.1"/>
</dbReference>
<dbReference type="PANTHER" id="PTHR30417:SF1">
    <property type="entry name" value="N-ACETYLMURAMOYL-L-ALANINE AMIDASE AMID"/>
    <property type="match status" value="1"/>
</dbReference>
<reference evidence="6 7" key="1">
    <citation type="submission" date="2016-11" db="EMBL/GenBank/DDBJ databases">
        <authorList>
            <person name="Jaros S."/>
            <person name="Januszkiewicz K."/>
            <person name="Wedrychowicz H."/>
        </authorList>
    </citation>
    <scope>NUCLEOTIDE SEQUENCE [LARGE SCALE GENOMIC DNA]</scope>
    <source>
        <strain evidence="6 7">DSM 21758</strain>
    </source>
</reference>
<dbReference type="InterPro" id="IPR036505">
    <property type="entry name" value="Amidase/PGRP_sf"/>
</dbReference>
<evidence type="ECO:0000256" key="2">
    <source>
        <dbReference type="ARBA" id="ARBA00011901"/>
    </source>
</evidence>
<dbReference type="GO" id="GO:0009253">
    <property type="term" value="P:peptidoglycan catabolic process"/>
    <property type="evidence" value="ECO:0007669"/>
    <property type="project" value="InterPro"/>
</dbReference>
<dbReference type="EC" id="3.5.1.28" evidence="2"/>
<dbReference type="GO" id="GO:0071555">
    <property type="term" value="P:cell wall organization"/>
    <property type="evidence" value="ECO:0007669"/>
    <property type="project" value="UniProtKB-KW"/>
</dbReference>
<evidence type="ECO:0000256" key="1">
    <source>
        <dbReference type="ARBA" id="ARBA00001561"/>
    </source>
</evidence>
<evidence type="ECO:0000256" key="4">
    <source>
        <dbReference type="ARBA" id="ARBA00023316"/>
    </source>
</evidence>
<keyword evidence="3" id="KW-0378">Hydrolase</keyword>
<gene>
    <name evidence="6" type="ORF">SAMN02745163_01578</name>
</gene>
<evidence type="ECO:0000259" key="5">
    <source>
        <dbReference type="SMART" id="SM00644"/>
    </source>
</evidence>
<evidence type="ECO:0000313" key="7">
    <source>
        <dbReference type="Proteomes" id="UP000184310"/>
    </source>
</evidence>
<evidence type="ECO:0000256" key="3">
    <source>
        <dbReference type="ARBA" id="ARBA00022801"/>
    </source>
</evidence>
<dbReference type="SMART" id="SM00644">
    <property type="entry name" value="Ami_2"/>
    <property type="match status" value="1"/>
</dbReference>
<proteinExistence type="predicted"/>
<dbReference type="Pfam" id="PF01510">
    <property type="entry name" value="Amidase_2"/>
    <property type="match status" value="1"/>
</dbReference>
<dbReference type="PANTHER" id="PTHR30417">
    <property type="entry name" value="N-ACETYLMURAMOYL-L-ALANINE AMIDASE AMID"/>
    <property type="match status" value="1"/>
</dbReference>
<protein>
    <recommendedName>
        <fullName evidence="2">N-acetylmuramoyl-L-alanine amidase</fullName>
        <ecNumber evidence="2">3.5.1.28</ecNumber>
    </recommendedName>
</protein>
<dbReference type="CDD" id="cd06583">
    <property type="entry name" value="PGRP"/>
    <property type="match status" value="1"/>
</dbReference>
<dbReference type="SUPFAM" id="SSF55846">
    <property type="entry name" value="N-acetylmuramoyl-L-alanine amidase-like"/>
    <property type="match status" value="1"/>
</dbReference>
<dbReference type="STRING" id="1121302.SAMN02745163_01578"/>
<dbReference type="OrthoDB" id="9794294at2"/>
<comment type="catalytic activity">
    <reaction evidence="1">
        <text>Hydrolyzes the link between N-acetylmuramoyl residues and L-amino acid residues in certain cell-wall glycopeptides.</text>
        <dbReference type="EC" id="3.5.1.28"/>
    </reaction>
</comment>
<feature type="domain" description="N-acetylmuramoyl-L-alanine amidase" evidence="5">
    <location>
        <begin position="36"/>
        <end position="168"/>
    </location>
</feature>
<organism evidence="6 7">
    <name type="scientific">Clostridium cavendishii DSM 21758</name>
    <dbReference type="NCBI Taxonomy" id="1121302"/>
    <lineage>
        <taxon>Bacteria</taxon>
        <taxon>Bacillati</taxon>
        <taxon>Bacillota</taxon>
        <taxon>Clostridia</taxon>
        <taxon>Eubacteriales</taxon>
        <taxon>Clostridiaceae</taxon>
        <taxon>Clostridium</taxon>
    </lineage>
</organism>
<dbReference type="Proteomes" id="UP000184310">
    <property type="component" value="Unassembled WGS sequence"/>
</dbReference>